<proteinExistence type="predicted"/>
<keyword evidence="2" id="KW-1185">Reference proteome</keyword>
<protein>
    <submittedName>
        <fullName evidence="1">Uncharacterized protein</fullName>
    </submittedName>
</protein>
<evidence type="ECO:0000313" key="2">
    <source>
        <dbReference type="Proteomes" id="UP001058461"/>
    </source>
</evidence>
<dbReference type="Proteomes" id="UP001058461">
    <property type="component" value="Chromosome"/>
</dbReference>
<name>A0ABY5HJ34_9GAMM</name>
<dbReference type="EMBL" id="CP073347">
    <property type="protein sequence ID" value="UTW12391.1"/>
    <property type="molecule type" value="Genomic_DNA"/>
</dbReference>
<dbReference type="RefSeq" id="WP_255854465.1">
    <property type="nucleotide sequence ID" value="NZ_CP073347.1"/>
</dbReference>
<reference evidence="1" key="1">
    <citation type="submission" date="2021-04" db="EMBL/GenBank/DDBJ databases">
        <title>Oceanospirillales bacteria with DddD are important DMSP degraders in coastal seawater.</title>
        <authorList>
            <person name="Liu J."/>
        </authorList>
    </citation>
    <scope>NUCLEOTIDE SEQUENCE</scope>
    <source>
        <strain evidence="1">D13-1</strain>
    </source>
</reference>
<sequence>MHPVLSQETIARIAREEQHFARAPEAFFQAWKRGVTLIGPEWFGDGTDEGLRRATCKVELRPNLPRMIDALNILNHGEGLFLSAMVSFYNAAEGTALLRRCAYEGLSDLNELDLAQRQVIADLLLNHQGW</sequence>
<organism evidence="1 2">
    <name type="scientific">Marinobacterium rhizophilum</name>
    <dbReference type="NCBI Taxonomy" id="420402"/>
    <lineage>
        <taxon>Bacteria</taxon>
        <taxon>Pseudomonadati</taxon>
        <taxon>Pseudomonadota</taxon>
        <taxon>Gammaproteobacteria</taxon>
        <taxon>Oceanospirillales</taxon>
        <taxon>Oceanospirillaceae</taxon>
        <taxon>Marinobacterium</taxon>
    </lineage>
</organism>
<gene>
    <name evidence="1" type="ORF">KDW95_01525</name>
</gene>
<accession>A0ABY5HJ34</accession>
<evidence type="ECO:0000313" key="1">
    <source>
        <dbReference type="EMBL" id="UTW12391.1"/>
    </source>
</evidence>